<proteinExistence type="predicted"/>
<gene>
    <name evidence="3" type="ORF">AaeL_AAEL003593</name>
</gene>
<name>Q17F30_AEDAE</name>
<feature type="chain" id="PRO_5014307957" evidence="2">
    <location>
        <begin position="19"/>
        <end position="116"/>
    </location>
</feature>
<evidence type="ECO:0000313" key="3">
    <source>
        <dbReference type="EMBL" id="EAT45101.1"/>
    </source>
</evidence>
<dbReference type="Proteomes" id="UP000682892">
    <property type="component" value="Unassembled WGS sequence"/>
</dbReference>
<dbReference type="HOGENOM" id="CLU_2098821_0_0_1"/>
<reference evidence="3" key="3">
    <citation type="submission" date="2012-09" db="EMBL/GenBank/DDBJ databases">
        <authorList>
            <consortium name="VectorBase"/>
        </authorList>
    </citation>
    <scope>NUCLEOTIDE SEQUENCE</scope>
    <source>
        <strain evidence="3">Liverpool</strain>
    </source>
</reference>
<sequence>MKSAILLCLVSISVVVLAKPNPFSTDSDFLKQLDEAITEVHAHQNETVTAQVEVSDGVNLTSEEVDYDHSFEHDDHHHDGDDFSHEDCDHSDESVESDEHHSTKSPQDIHLAINDH</sequence>
<feature type="signal peptide" evidence="2">
    <location>
        <begin position="1"/>
        <end position="18"/>
    </location>
</feature>
<dbReference type="AlphaFoldDB" id="Q17F30"/>
<protein>
    <submittedName>
        <fullName evidence="3">AAEL003593-PA</fullName>
    </submittedName>
</protein>
<accession>Q17F30</accession>
<dbReference type="PaxDb" id="7159-AAEL003593-PA"/>
<reference evidence="3" key="1">
    <citation type="submission" date="2005-10" db="EMBL/GenBank/DDBJ databases">
        <authorList>
            <person name="Loftus B.J."/>
            <person name="Nene V.M."/>
            <person name="Hannick L.I."/>
            <person name="Bidwell S."/>
            <person name="Haas B."/>
            <person name="Amedeo P."/>
            <person name="Orvis J."/>
            <person name="Wortman J.R."/>
            <person name="White O.R."/>
            <person name="Salzberg S."/>
            <person name="Shumway M."/>
            <person name="Koo H."/>
            <person name="Zhao Y."/>
            <person name="Holmes M."/>
            <person name="Miller J."/>
            <person name="Schatz M."/>
            <person name="Pop M."/>
            <person name="Pai G."/>
            <person name="Utterback T."/>
            <person name="Rogers Y.-H."/>
            <person name="Kravitz S."/>
            <person name="Fraser C.M."/>
        </authorList>
    </citation>
    <scope>NUCLEOTIDE SEQUENCE</scope>
    <source>
        <strain evidence="3">Liverpool</strain>
    </source>
</reference>
<dbReference type="OMA" id="DFSHEDC"/>
<evidence type="ECO:0000256" key="2">
    <source>
        <dbReference type="SAM" id="SignalP"/>
    </source>
</evidence>
<feature type="compositionally biased region" description="Basic and acidic residues" evidence="1">
    <location>
        <begin position="67"/>
        <end position="102"/>
    </location>
</feature>
<dbReference type="EMBL" id="CH477277">
    <property type="protein sequence ID" value="EAT45101.1"/>
    <property type="molecule type" value="Genomic_DNA"/>
</dbReference>
<feature type="region of interest" description="Disordered" evidence="1">
    <location>
        <begin position="67"/>
        <end position="116"/>
    </location>
</feature>
<keyword evidence="2" id="KW-0732">Signal</keyword>
<organism evidence="3 4">
    <name type="scientific">Aedes aegypti</name>
    <name type="common">Yellowfever mosquito</name>
    <name type="synonym">Culex aegypti</name>
    <dbReference type="NCBI Taxonomy" id="7159"/>
    <lineage>
        <taxon>Eukaryota</taxon>
        <taxon>Metazoa</taxon>
        <taxon>Ecdysozoa</taxon>
        <taxon>Arthropoda</taxon>
        <taxon>Hexapoda</taxon>
        <taxon>Insecta</taxon>
        <taxon>Pterygota</taxon>
        <taxon>Neoptera</taxon>
        <taxon>Endopterygota</taxon>
        <taxon>Diptera</taxon>
        <taxon>Nematocera</taxon>
        <taxon>Culicoidea</taxon>
        <taxon>Culicidae</taxon>
        <taxon>Culicinae</taxon>
        <taxon>Aedini</taxon>
        <taxon>Aedes</taxon>
        <taxon>Stegomyia</taxon>
    </lineage>
</organism>
<evidence type="ECO:0000313" key="4">
    <source>
        <dbReference type="Proteomes" id="UP000682892"/>
    </source>
</evidence>
<evidence type="ECO:0000256" key="1">
    <source>
        <dbReference type="SAM" id="MobiDB-lite"/>
    </source>
</evidence>
<reference evidence="3" key="2">
    <citation type="journal article" date="2007" name="Science">
        <title>Genome sequence of Aedes aegypti, a major arbovirus vector.</title>
        <authorList>
            <person name="Nene V."/>
            <person name="Wortman J.R."/>
            <person name="Lawson D."/>
            <person name="Haas B."/>
            <person name="Kodira C."/>
            <person name="Tu Z.J."/>
            <person name="Loftus B."/>
            <person name="Xi Z."/>
            <person name="Megy K."/>
            <person name="Grabherr M."/>
            <person name="Ren Q."/>
            <person name="Zdobnov E.M."/>
            <person name="Lobo N.F."/>
            <person name="Campbell K.S."/>
            <person name="Brown S.E."/>
            <person name="Bonaldo M.F."/>
            <person name="Zhu J."/>
            <person name="Sinkins S.P."/>
            <person name="Hogenkamp D.G."/>
            <person name="Amedeo P."/>
            <person name="Arensburger P."/>
            <person name="Atkinson P.W."/>
            <person name="Bidwell S."/>
            <person name="Biedler J."/>
            <person name="Birney E."/>
            <person name="Bruggner R.V."/>
            <person name="Costas J."/>
            <person name="Coy M.R."/>
            <person name="Crabtree J."/>
            <person name="Crawford M."/>
            <person name="Debruyn B."/>
            <person name="Decaprio D."/>
            <person name="Eiglmeier K."/>
            <person name="Eisenstadt E."/>
            <person name="El-Dorry H."/>
            <person name="Gelbart W.M."/>
            <person name="Gomes S.L."/>
            <person name="Hammond M."/>
            <person name="Hannick L.I."/>
            <person name="Hogan J.R."/>
            <person name="Holmes M.H."/>
            <person name="Jaffe D."/>
            <person name="Johnston J.S."/>
            <person name="Kennedy R.C."/>
            <person name="Koo H."/>
            <person name="Kravitz S."/>
            <person name="Kriventseva E.V."/>
            <person name="Kulp D."/>
            <person name="Labutti K."/>
            <person name="Lee E."/>
            <person name="Li S."/>
            <person name="Lovin D.D."/>
            <person name="Mao C."/>
            <person name="Mauceli E."/>
            <person name="Menck C.F."/>
            <person name="Miller J.R."/>
            <person name="Montgomery P."/>
            <person name="Mori A."/>
            <person name="Nascimento A.L."/>
            <person name="Naveira H.F."/>
            <person name="Nusbaum C."/>
            <person name="O'leary S."/>
            <person name="Orvis J."/>
            <person name="Pertea M."/>
            <person name="Quesneville H."/>
            <person name="Reidenbach K.R."/>
            <person name="Rogers Y.H."/>
            <person name="Roth C.W."/>
            <person name="Schneider J.R."/>
            <person name="Schatz M."/>
            <person name="Shumway M."/>
            <person name="Stanke M."/>
            <person name="Stinson E.O."/>
            <person name="Tubio J.M."/>
            <person name="Vanzee J.P."/>
            <person name="Verjovski-Almeida S."/>
            <person name="Werner D."/>
            <person name="White O."/>
            <person name="Wyder S."/>
            <person name="Zeng Q."/>
            <person name="Zhao Q."/>
            <person name="Zhao Y."/>
            <person name="Hill C.A."/>
            <person name="Raikhel A.S."/>
            <person name="Soares M.B."/>
            <person name="Knudson D.L."/>
            <person name="Lee N.H."/>
            <person name="Galagan J."/>
            <person name="Salzberg S.L."/>
            <person name="Paulsen I.T."/>
            <person name="Dimopoulos G."/>
            <person name="Collins F.H."/>
            <person name="Birren B."/>
            <person name="Fraser-Liggett C.M."/>
            <person name="Severson D.W."/>
        </authorList>
    </citation>
    <scope>NUCLEOTIDE SEQUENCE [LARGE SCALE GENOMIC DNA]</scope>
    <source>
        <strain evidence="3">Liverpool</strain>
    </source>
</reference>